<organism evidence="7 8">
    <name type="scientific">Pulveribacter suum</name>
    <dbReference type="NCBI Taxonomy" id="2116657"/>
    <lineage>
        <taxon>Bacteria</taxon>
        <taxon>Pseudomonadati</taxon>
        <taxon>Pseudomonadota</taxon>
        <taxon>Betaproteobacteria</taxon>
        <taxon>Burkholderiales</taxon>
        <taxon>Comamonadaceae</taxon>
        <taxon>Pulveribacter</taxon>
    </lineage>
</organism>
<dbReference type="InterPro" id="IPR027417">
    <property type="entry name" value="P-loop_NTPase"/>
</dbReference>
<dbReference type="OrthoDB" id="9784461at2"/>
<reference evidence="8" key="1">
    <citation type="submission" date="2018-03" db="EMBL/GenBank/DDBJ databases">
        <title>Genome sequencing of Melaminivora sp. strain SC2-7.</title>
        <authorList>
            <person name="Kim S.-J."/>
            <person name="Heo J."/>
            <person name="Ahn J.-H."/>
            <person name="Kwon S.-W."/>
        </authorList>
    </citation>
    <scope>NUCLEOTIDE SEQUENCE [LARGE SCALE GENOMIC DNA]</scope>
    <source>
        <strain evidence="8">SC2-7</strain>
    </source>
</reference>
<keyword evidence="8" id="KW-1185">Reference proteome</keyword>
<dbReference type="HAMAP" id="MF_00636">
    <property type="entry name" value="RapZ_like"/>
    <property type="match status" value="1"/>
</dbReference>
<dbReference type="InterPro" id="IPR053931">
    <property type="entry name" value="RapZ_C"/>
</dbReference>
<evidence type="ECO:0000313" key="8">
    <source>
        <dbReference type="Proteomes" id="UP000241829"/>
    </source>
</evidence>
<dbReference type="InterPro" id="IPR053930">
    <property type="entry name" value="RapZ-like_N"/>
</dbReference>
<proteinExistence type="inferred from homology"/>
<sequence length="292" mass="32773">MKQLDVTVITGMAGSGKSVALHALEDAGTYCVDNLPPELLASLLALEHAHHGHRVAVAMDVRSATALPLVPRQLELLRQSGVAVRSLFLDASTDTLVRRFSETRRRHPLSNKALLDGQHALVQTIELERELLAELREQSHVIDTSTLRPAQLLGYVKSLLPVSTDRLTLIFQSFAFKRGIPMDADYVFDVRMLPNPHYEPPLRALTGRDAPVAEFLRQQSEVERMQSHIAQFLDQWLDAMVRNHRSYVTVAIGCTGGQHRSVYLVEQLAQRYAGQWNTLLRHRELDGLKAQP</sequence>
<dbReference type="Pfam" id="PF03668">
    <property type="entry name" value="RapZ-like_N"/>
    <property type="match status" value="1"/>
</dbReference>
<dbReference type="KEGG" id="melm:C7H73_13505"/>
<evidence type="ECO:0000259" key="6">
    <source>
        <dbReference type="Pfam" id="PF22740"/>
    </source>
</evidence>
<dbReference type="PIRSF" id="PIRSF005052">
    <property type="entry name" value="P-loopkin"/>
    <property type="match status" value="1"/>
</dbReference>
<dbReference type="AlphaFoldDB" id="A0A2P1NNE6"/>
<keyword evidence="1 4" id="KW-0547">Nucleotide-binding</keyword>
<evidence type="ECO:0000313" key="7">
    <source>
        <dbReference type="EMBL" id="AVP58579.1"/>
    </source>
</evidence>
<evidence type="ECO:0000256" key="1">
    <source>
        <dbReference type="ARBA" id="ARBA00022741"/>
    </source>
</evidence>
<dbReference type="GO" id="GO:0005524">
    <property type="term" value="F:ATP binding"/>
    <property type="evidence" value="ECO:0007669"/>
    <property type="project" value="UniProtKB-UniRule"/>
</dbReference>
<keyword evidence="3 4" id="KW-0342">GTP-binding</keyword>
<dbReference type="GO" id="GO:0005525">
    <property type="term" value="F:GTP binding"/>
    <property type="evidence" value="ECO:0007669"/>
    <property type="project" value="UniProtKB-UniRule"/>
</dbReference>
<dbReference type="PANTHER" id="PTHR30448">
    <property type="entry name" value="RNASE ADAPTER PROTEIN RAPZ"/>
    <property type="match status" value="1"/>
</dbReference>
<feature type="domain" description="RapZ C-terminal" evidence="6">
    <location>
        <begin position="168"/>
        <end position="285"/>
    </location>
</feature>
<evidence type="ECO:0000256" key="4">
    <source>
        <dbReference type="HAMAP-Rule" id="MF_00636"/>
    </source>
</evidence>
<evidence type="ECO:0000256" key="2">
    <source>
        <dbReference type="ARBA" id="ARBA00022840"/>
    </source>
</evidence>
<accession>A0A2P1NNE6</accession>
<dbReference type="Pfam" id="PF22740">
    <property type="entry name" value="PapZ_C"/>
    <property type="match status" value="1"/>
</dbReference>
<evidence type="ECO:0000259" key="5">
    <source>
        <dbReference type="Pfam" id="PF03668"/>
    </source>
</evidence>
<feature type="domain" description="RapZ-like N-terminal" evidence="5">
    <location>
        <begin position="5"/>
        <end position="157"/>
    </location>
</feature>
<dbReference type="PANTHER" id="PTHR30448:SF0">
    <property type="entry name" value="RNASE ADAPTER PROTEIN RAPZ"/>
    <property type="match status" value="1"/>
</dbReference>
<evidence type="ECO:0000256" key="3">
    <source>
        <dbReference type="ARBA" id="ARBA00023134"/>
    </source>
</evidence>
<dbReference type="SUPFAM" id="SSF52540">
    <property type="entry name" value="P-loop containing nucleoside triphosphate hydrolases"/>
    <property type="match status" value="1"/>
</dbReference>
<dbReference type="InterPro" id="IPR005337">
    <property type="entry name" value="RapZ-like"/>
</dbReference>
<dbReference type="Proteomes" id="UP000241829">
    <property type="component" value="Chromosome"/>
</dbReference>
<feature type="binding site" evidence="4">
    <location>
        <begin position="60"/>
        <end position="63"/>
    </location>
    <ligand>
        <name>GTP</name>
        <dbReference type="ChEBI" id="CHEBI:37565"/>
    </ligand>
</feature>
<dbReference type="RefSeq" id="WP_106847127.1">
    <property type="nucleotide sequence ID" value="NZ_CP027792.1"/>
</dbReference>
<dbReference type="EMBL" id="CP027792">
    <property type="protein sequence ID" value="AVP58579.1"/>
    <property type="molecule type" value="Genomic_DNA"/>
</dbReference>
<dbReference type="NCBIfam" id="NF003828">
    <property type="entry name" value="PRK05416.1"/>
    <property type="match status" value="1"/>
</dbReference>
<keyword evidence="2 4" id="KW-0067">ATP-binding</keyword>
<protein>
    <submittedName>
        <fullName evidence="7">RNase adapter RapZ</fullName>
    </submittedName>
</protein>
<feature type="binding site" evidence="4">
    <location>
        <begin position="11"/>
        <end position="18"/>
    </location>
    <ligand>
        <name>ATP</name>
        <dbReference type="ChEBI" id="CHEBI:30616"/>
    </ligand>
</feature>
<gene>
    <name evidence="7" type="ORF">C7H73_13505</name>
</gene>
<dbReference type="Gene3D" id="3.40.50.300">
    <property type="entry name" value="P-loop containing nucleotide triphosphate hydrolases"/>
    <property type="match status" value="1"/>
</dbReference>
<name>A0A2P1NNE6_9BURK</name>